<dbReference type="OrthoDB" id="65700at2"/>
<name>A0A3G8YGB2_9DEIO</name>
<dbReference type="RefSeq" id="WP_124873231.1">
    <property type="nucleotide sequence ID" value="NZ_CP034184.1"/>
</dbReference>
<evidence type="ECO:0000259" key="2">
    <source>
        <dbReference type="Pfam" id="PF00345"/>
    </source>
</evidence>
<dbReference type="Proteomes" id="UP000276417">
    <property type="component" value="Chromosome 2"/>
</dbReference>
<feature type="compositionally biased region" description="Basic and acidic residues" evidence="1">
    <location>
        <begin position="245"/>
        <end position="257"/>
    </location>
</feature>
<dbReference type="SUPFAM" id="SSF49354">
    <property type="entry name" value="PapD-like"/>
    <property type="match status" value="1"/>
</dbReference>
<dbReference type="KEGG" id="dph:EHF33_13780"/>
<sequence>MTPRLCLLAHRTEVLMNPFRRVGICFTLSLLSFGHVQAVNLVFTPTLLNINPIRTLNASTSVQNKDTVPVEFTVEVMRWSQQDGKDVLELTPEVLTNPPRFVLEPGRTQTIRVGLRTRGSLPEATYRVVLTGTPKSTPLISTANAATVSGSITTRYAFSLPLFVTVPGAVAHLRPRLEQTPDGLVLRWTNDGTAAASLRNSSVTHGGEKVPVGGTYVLAGSTVTLPLPLHDYPQDGLSVSYTDQGQEKHERLGLQTP</sequence>
<accession>A0A3G8YGB2</accession>
<dbReference type="GO" id="GO:0030288">
    <property type="term" value="C:outer membrane-bounded periplasmic space"/>
    <property type="evidence" value="ECO:0007669"/>
    <property type="project" value="InterPro"/>
</dbReference>
<dbReference type="InterPro" id="IPR008962">
    <property type="entry name" value="PapD-like_sf"/>
</dbReference>
<evidence type="ECO:0000313" key="4">
    <source>
        <dbReference type="Proteomes" id="UP000276417"/>
    </source>
</evidence>
<keyword evidence="4" id="KW-1185">Reference proteome</keyword>
<feature type="domain" description="Pili assembly chaperone N-terminal" evidence="2">
    <location>
        <begin position="55"/>
        <end position="141"/>
    </location>
</feature>
<evidence type="ECO:0000256" key="1">
    <source>
        <dbReference type="SAM" id="MobiDB-lite"/>
    </source>
</evidence>
<dbReference type="PANTHER" id="PTHR30251:SF4">
    <property type="entry name" value="SLR1668 PROTEIN"/>
    <property type="match status" value="1"/>
</dbReference>
<reference evidence="3 4" key="1">
    <citation type="submission" date="2018-11" db="EMBL/GenBank/DDBJ databases">
        <title>Deinococcus shelandsis sp. nov., isolated from South Shetland Islands soil of Antarctica.</title>
        <authorList>
            <person name="Tian J."/>
        </authorList>
    </citation>
    <scope>NUCLEOTIDE SEQUENCE [LARGE SCALE GENOMIC DNA]</scope>
    <source>
        <strain evidence="3 4">S14-83T</strain>
    </source>
</reference>
<dbReference type="PANTHER" id="PTHR30251">
    <property type="entry name" value="PILUS ASSEMBLY CHAPERONE"/>
    <property type="match status" value="1"/>
</dbReference>
<dbReference type="Pfam" id="PF00345">
    <property type="entry name" value="PapD_N"/>
    <property type="match status" value="1"/>
</dbReference>
<organism evidence="3 4">
    <name type="scientific">Deinococcus psychrotolerans</name>
    <dbReference type="NCBI Taxonomy" id="2489213"/>
    <lineage>
        <taxon>Bacteria</taxon>
        <taxon>Thermotogati</taxon>
        <taxon>Deinococcota</taxon>
        <taxon>Deinococci</taxon>
        <taxon>Deinococcales</taxon>
        <taxon>Deinococcaceae</taxon>
        <taxon>Deinococcus</taxon>
    </lineage>
</organism>
<dbReference type="InterPro" id="IPR050643">
    <property type="entry name" value="Periplasmic_pilus_chap"/>
</dbReference>
<dbReference type="Gene3D" id="2.60.40.10">
    <property type="entry name" value="Immunoglobulins"/>
    <property type="match status" value="1"/>
</dbReference>
<gene>
    <name evidence="3" type="ORF">EHF33_13780</name>
</gene>
<proteinExistence type="predicted"/>
<dbReference type="AlphaFoldDB" id="A0A3G8YGB2"/>
<feature type="region of interest" description="Disordered" evidence="1">
    <location>
        <begin position="236"/>
        <end position="257"/>
    </location>
</feature>
<dbReference type="InterPro" id="IPR013783">
    <property type="entry name" value="Ig-like_fold"/>
</dbReference>
<evidence type="ECO:0000313" key="3">
    <source>
        <dbReference type="EMBL" id="AZI43993.1"/>
    </source>
</evidence>
<dbReference type="EMBL" id="CP034184">
    <property type="protein sequence ID" value="AZI43993.1"/>
    <property type="molecule type" value="Genomic_DNA"/>
</dbReference>
<dbReference type="InterPro" id="IPR016147">
    <property type="entry name" value="Pili_assmbl_chaperone_N"/>
</dbReference>
<protein>
    <submittedName>
        <fullName evidence="3">Molecular chaperone</fullName>
    </submittedName>
</protein>
<dbReference type="GO" id="GO:0071555">
    <property type="term" value="P:cell wall organization"/>
    <property type="evidence" value="ECO:0007669"/>
    <property type="project" value="InterPro"/>
</dbReference>